<dbReference type="PANTHER" id="PTHR11439:SF483">
    <property type="entry name" value="PEPTIDE SYNTHASE GLIP-LIKE, PUTATIVE (AFU_ORTHOLOGUE AFUA_3G12920)-RELATED"/>
    <property type="match status" value="1"/>
</dbReference>
<name>T1GA79_MEGSC</name>
<proteinExistence type="predicted"/>
<evidence type="ECO:0000256" key="1">
    <source>
        <dbReference type="SAM" id="MobiDB-lite"/>
    </source>
</evidence>
<evidence type="ECO:0000313" key="2">
    <source>
        <dbReference type="EnsemblMetazoa" id="MESCA000129-PA"/>
    </source>
</evidence>
<feature type="region of interest" description="Disordered" evidence="1">
    <location>
        <begin position="1"/>
        <end position="25"/>
    </location>
</feature>
<keyword evidence="3" id="KW-1185">Reference proteome</keyword>
<dbReference type="AlphaFoldDB" id="T1GA79"/>
<reference evidence="2" key="2">
    <citation type="submission" date="2015-06" db="UniProtKB">
        <authorList>
            <consortium name="EnsemblMetazoa"/>
        </authorList>
    </citation>
    <scope>IDENTIFICATION</scope>
</reference>
<feature type="compositionally biased region" description="Polar residues" evidence="1">
    <location>
        <begin position="14"/>
        <end position="25"/>
    </location>
</feature>
<evidence type="ECO:0008006" key="4">
    <source>
        <dbReference type="Google" id="ProtNLM"/>
    </source>
</evidence>
<evidence type="ECO:0000313" key="3">
    <source>
        <dbReference type="Proteomes" id="UP000015102"/>
    </source>
</evidence>
<dbReference type="STRING" id="36166.T1GA79"/>
<accession>T1GA79</accession>
<dbReference type="EMBL" id="CAQQ02180498">
    <property type="status" value="NOT_ANNOTATED_CDS"/>
    <property type="molecule type" value="Genomic_DNA"/>
</dbReference>
<dbReference type="EnsemblMetazoa" id="MESCA000129-RA">
    <property type="protein sequence ID" value="MESCA000129-PA"/>
    <property type="gene ID" value="MESCA000129"/>
</dbReference>
<dbReference type="EMBL" id="CAQQ02180497">
    <property type="status" value="NOT_ANNOTATED_CDS"/>
    <property type="molecule type" value="Genomic_DNA"/>
</dbReference>
<feature type="compositionally biased region" description="Basic and acidic residues" evidence="1">
    <location>
        <begin position="1"/>
        <end position="11"/>
    </location>
</feature>
<protein>
    <recommendedName>
        <fullName evidence="4">Reverse transcriptase Ty1/copia-type domain-containing protein</fullName>
    </recommendedName>
</protein>
<dbReference type="HOGENOM" id="CLU_1724398_0_0_1"/>
<organism evidence="2 3">
    <name type="scientific">Megaselia scalaris</name>
    <name type="common">Humpbacked fly</name>
    <name type="synonym">Phora scalaris</name>
    <dbReference type="NCBI Taxonomy" id="36166"/>
    <lineage>
        <taxon>Eukaryota</taxon>
        <taxon>Metazoa</taxon>
        <taxon>Ecdysozoa</taxon>
        <taxon>Arthropoda</taxon>
        <taxon>Hexapoda</taxon>
        <taxon>Insecta</taxon>
        <taxon>Pterygota</taxon>
        <taxon>Neoptera</taxon>
        <taxon>Endopterygota</taxon>
        <taxon>Diptera</taxon>
        <taxon>Brachycera</taxon>
        <taxon>Muscomorpha</taxon>
        <taxon>Platypezoidea</taxon>
        <taxon>Phoridae</taxon>
        <taxon>Megaseliini</taxon>
        <taxon>Megaselia</taxon>
    </lineage>
</organism>
<dbReference type="Proteomes" id="UP000015102">
    <property type="component" value="Unassembled WGS sequence"/>
</dbReference>
<reference evidence="3" key="1">
    <citation type="submission" date="2013-02" db="EMBL/GenBank/DDBJ databases">
        <authorList>
            <person name="Hughes D."/>
        </authorList>
    </citation>
    <scope>NUCLEOTIDE SEQUENCE</scope>
    <source>
        <strain>Durham</strain>
        <strain evidence="3">NC isolate 2 -- Noor lab</strain>
    </source>
</reference>
<dbReference type="PANTHER" id="PTHR11439">
    <property type="entry name" value="GAG-POL-RELATED RETROTRANSPOSON"/>
    <property type="match status" value="1"/>
</dbReference>
<sequence length="152" mass="17041">MKIKTLDKAGLDSKTASTPCDSSSAVEDGEIMEGAVGSLMCLAVGTRCDIAFAVSFVSRYLDKPNSIHVVGVRRIFRYLAGTIAYSILFKKTNEVLLEAIRMQFSVTFSYVYSISFKFTLVTVRPNRLHHHDYDLKEVIRNYELEVSIMLGT</sequence>